<proteinExistence type="predicted"/>
<dbReference type="PANTHER" id="PTHR43735:SF25">
    <property type="entry name" value="NAD(P)H DEHYDROGENASE 3"/>
    <property type="match status" value="1"/>
</dbReference>
<dbReference type="EMBL" id="AYSA01000518">
    <property type="protein sequence ID" value="ESZ91283.1"/>
    <property type="molecule type" value="Genomic_DNA"/>
</dbReference>
<comment type="caution">
    <text evidence="2">The sequence shown here is derived from an EMBL/GenBank/DDBJ whole genome shotgun (WGS) entry which is preliminary data.</text>
</comment>
<dbReference type="InterPro" id="IPR036188">
    <property type="entry name" value="FAD/NAD-bd_sf"/>
</dbReference>
<dbReference type="HOGENOM" id="CLU_019845_6_2_1"/>
<dbReference type="FunFam" id="3.50.50.100:FF:000016">
    <property type="entry name" value="NAD(P)H dehydrogenase 3"/>
    <property type="match status" value="1"/>
</dbReference>
<dbReference type="OrthoDB" id="202203at2759"/>
<dbReference type="PRINTS" id="PR00411">
    <property type="entry name" value="PNDRDTASEI"/>
</dbReference>
<dbReference type="Pfam" id="PF07992">
    <property type="entry name" value="Pyr_redox_2"/>
    <property type="match status" value="1"/>
</dbReference>
<dbReference type="InterPro" id="IPR023753">
    <property type="entry name" value="FAD/NAD-binding_dom"/>
</dbReference>
<dbReference type="GO" id="GO:0050660">
    <property type="term" value="F:flavin adenine dinucleotide binding"/>
    <property type="evidence" value="ECO:0007669"/>
    <property type="project" value="TreeGrafter"/>
</dbReference>
<dbReference type="STRING" id="1432307.W9C6A8"/>
<dbReference type="GO" id="GO:0005737">
    <property type="term" value="C:cytoplasm"/>
    <property type="evidence" value="ECO:0007669"/>
    <property type="project" value="TreeGrafter"/>
</dbReference>
<reference evidence="2 3" key="1">
    <citation type="journal article" date="2014" name="Genome Announc.">
        <title>Draft genome sequence of Sclerotinia borealis, a psychrophilic plant pathogenic fungus.</title>
        <authorList>
            <person name="Mardanov A.V."/>
            <person name="Beletsky A.V."/>
            <person name="Kadnikov V.V."/>
            <person name="Ignatov A.N."/>
            <person name="Ravin N.V."/>
        </authorList>
    </citation>
    <scope>NUCLEOTIDE SEQUENCE [LARGE SCALE GENOMIC DNA]</scope>
    <source>
        <strain evidence="3">F-4157</strain>
    </source>
</reference>
<organism evidence="2 3">
    <name type="scientific">Sclerotinia borealis (strain F-4128)</name>
    <dbReference type="NCBI Taxonomy" id="1432307"/>
    <lineage>
        <taxon>Eukaryota</taxon>
        <taxon>Fungi</taxon>
        <taxon>Dikarya</taxon>
        <taxon>Ascomycota</taxon>
        <taxon>Pezizomycotina</taxon>
        <taxon>Leotiomycetes</taxon>
        <taxon>Helotiales</taxon>
        <taxon>Sclerotiniaceae</taxon>
        <taxon>Sclerotinia</taxon>
    </lineage>
</organism>
<dbReference type="AlphaFoldDB" id="W9C6A8"/>
<evidence type="ECO:0000313" key="3">
    <source>
        <dbReference type="Proteomes" id="UP000019487"/>
    </source>
</evidence>
<evidence type="ECO:0000313" key="2">
    <source>
        <dbReference type="EMBL" id="ESZ91283.1"/>
    </source>
</evidence>
<accession>W9C6A8</accession>
<sequence>MSSNSNLHEVVILGGNFGGVNAVHNLLRQTLPQVQRLDQSKSYHVTLITPNTSFFFKIASPRALINSTLIPQEKVFRPLSEAFSSYDSSQFELIQGVASALNPAQRTVTVTIGDTGTTRQFHYDSLIISTGTTSKSPLWSLHGDQSITIKALESLHAALPTGKSVLIAGGGAVGVETAGEIASNYPHCQVTLLSGASRVLSKVKQATSVRAQDYLENIMHVKVINNVRVESTNPAHPATSPTTLKLSDGSSREVDIYIDATGGTPNSEFLSKSWLDETGRVITHDAYFRVKGNGSDNVKGVYVLGDIVAGSTNSALELDPMVTTLCSSLAVDIAGDLGIKKPEEPAPGYLNSAWNIIFGGSGSGYPVQQEFKPMKETIFVPIGSGGGVGQVFGWRIPSLLVKIGKAKSFLIELVGPTMTGEKWKKA</sequence>
<dbReference type="Gene3D" id="3.50.50.100">
    <property type="match status" value="1"/>
</dbReference>
<protein>
    <recommendedName>
        <fullName evidence="1">FAD/NAD(P)-binding domain-containing protein</fullName>
    </recommendedName>
</protein>
<dbReference type="GO" id="GO:0004174">
    <property type="term" value="F:electron-transferring-flavoprotein dehydrogenase activity"/>
    <property type="evidence" value="ECO:0007669"/>
    <property type="project" value="TreeGrafter"/>
</dbReference>
<gene>
    <name evidence="2" type="ORF">SBOR_8317</name>
</gene>
<dbReference type="Proteomes" id="UP000019487">
    <property type="component" value="Unassembled WGS sequence"/>
</dbReference>
<dbReference type="SUPFAM" id="SSF51905">
    <property type="entry name" value="FAD/NAD(P)-binding domain"/>
    <property type="match status" value="1"/>
</dbReference>
<name>W9C6A8_SCLBF</name>
<dbReference type="PANTHER" id="PTHR43735">
    <property type="entry name" value="APOPTOSIS-INDUCING FACTOR 1"/>
    <property type="match status" value="1"/>
</dbReference>
<evidence type="ECO:0000259" key="1">
    <source>
        <dbReference type="Pfam" id="PF07992"/>
    </source>
</evidence>
<dbReference type="PRINTS" id="PR00368">
    <property type="entry name" value="FADPNR"/>
</dbReference>
<keyword evidence="3" id="KW-1185">Reference proteome</keyword>
<feature type="domain" description="FAD/NAD(P)-binding" evidence="1">
    <location>
        <begin position="9"/>
        <end position="311"/>
    </location>
</feature>